<dbReference type="Pfam" id="PF00534">
    <property type="entry name" value="Glycos_transf_1"/>
    <property type="match status" value="1"/>
</dbReference>
<gene>
    <name evidence="4" type="ORF">WAE58_24705</name>
</gene>
<comment type="caution">
    <text evidence="4">The sequence shown here is derived from an EMBL/GenBank/DDBJ whole genome shotgun (WGS) entry which is preliminary data.</text>
</comment>
<reference evidence="4 5" key="1">
    <citation type="submission" date="2024-03" db="EMBL/GenBank/DDBJ databases">
        <title>Sequence of Lycoming College Course Isolates.</title>
        <authorList>
            <person name="Plotts O."/>
            <person name="Newman J."/>
        </authorList>
    </citation>
    <scope>NUCLEOTIDE SEQUENCE [LARGE SCALE GENOMIC DNA]</scope>
    <source>
        <strain evidence="4 5">CJB-3</strain>
    </source>
</reference>
<dbReference type="PANTHER" id="PTHR46401">
    <property type="entry name" value="GLYCOSYLTRANSFERASE WBBK-RELATED"/>
    <property type="match status" value="1"/>
</dbReference>
<keyword evidence="1" id="KW-0808">Transferase</keyword>
<evidence type="ECO:0000313" key="4">
    <source>
        <dbReference type="EMBL" id="MEJ2905668.1"/>
    </source>
</evidence>
<dbReference type="InterPro" id="IPR001296">
    <property type="entry name" value="Glyco_trans_1"/>
</dbReference>
<dbReference type="RefSeq" id="WP_337718067.1">
    <property type="nucleotide sequence ID" value="NZ_JBBEUB010000014.1"/>
</dbReference>
<dbReference type="Gene3D" id="3.40.50.2000">
    <property type="entry name" value="Glycogen Phosphorylase B"/>
    <property type="match status" value="1"/>
</dbReference>
<evidence type="ECO:0000259" key="3">
    <source>
        <dbReference type="Pfam" id="PF13439"/>
    </source>
</evidence>
<dbReference type="Proteomes" id="UP001378956">
    <property type="component" value="Unassembled WGS sequence"/>
</dbReference>
<proteinExistence type="predicted"/>
<dbReference type="CDD" id="cd03809">
    <property type="entry name" value="GT4_MtfB-like"/>
    <property type="match status" value="1"/>
</dbReference>
<dbReference type="PANTHER" id="PTHR46401:SF2">
    <property type="entry name" value="GLYCOSYLTRANSFERASE WBBK-RELATED"/>
    <property type="match status" value="1"/>
</dbReference>
<evidence type="ECO:0000256" key="1">
    <source>
        <dbReference type="ARBA" id="ARBA00022679"/>
    </source>
</evidence>
<protein>
    <submittedName>
        <fullName evidence="4">Glycosyltransferase family 1 protein</fullName>
    </submittedName>
</protein>
<dbReference type="SUPFAM" id="SSF53756">
    <property type="entry name" value="UDP-Glycosyltransferase/glycogen phosphorylase"/>
    <property type="match status" value="1"/>
</dbReference>
<accession>A0ABU8NTS2</accession>
<dbReference type="InterPro" id="IPR028098">
    <property type="entry name" value="Glyco_trans_4-like_N"/>
</dbReference>
<evidence type="ECO:0000313" key="5">
    <source>
        <dbReference type="Proteomes" id="UP001378956"/>
    </source>
</evidence>
<dbReference type="EMBL" id="JBBEUB010000014">
    <property type="protein sequence ID" value="MEJ2905668.1"/>
    <property type="molecule type" value="Genomic_DNA"/>
</dbReference>
<evidence type="ECO:0000259" key="2">
    <source>
        <dbReference type="Pfam" id="PF00534"/>
    </source>
</evidence>
<keyword evidence="5" id="KW-1185">Reference proteome</keyword>
<sequence length="371" mass="42154">MPKPLIIGVDVRDLRLARTGTRTYLEELVKEFKKMNGNGVQFHFLDTDFPVYTGNKKIFKLIEHARYQLWKQLILPIKAFSKNCNVIFCTDNFVPLIHLGYKTIPVFHDAFFFENPENYGRLWLWLYKRTAIPAAKRSPFIVTPTKYAKDQIARYTGIAEKKLVVIYEGPKFLEDHGSRSNTNSIPLDSSYLLHVGTLFKRKNIPALINAFKQIKASGYPKLKLVLAGSFPANSQESDHSLIIDTIENSGLRDQVVLTGYLSDGELALLYKNALMYVFPSTNEGFGIPILEAFKYNLPVLVANNTSLPEVGGDAVLQFNPFDIADMSLKIKSVLDDEHLRKQMADKGRQRLAGFSWEKAALELIEVFRKVV</sequence>
<feature type="domain" description="Glycosyltransferase subfamily 4-like N-terminal" evidence="3">
    <location>
        <begin position="20"/>
        <end position="169"/>
    </location>
</feature>
<feature type="domain" description="Glycosyl transferase family 1" evidence="2">
    <location>
        <begin position="183"/>
        <end position="350"/>
    </location>
</feature>
<organism evidence="4 5">
    <name type="scientific">Pedobacter panaciterrae</name>
    <dbReference type="NCBI Taxonomy" id="363849"/>
    <lineage>
        <taxon>Bacteria</taxon>
        <taxon>Pseudomonadati</taxon>
        <taxon>Bacteroidota</taxon>
        <taxon>Sphingobacteriia</taxon>
        <taxon>Sphingobacteriales</taxon>
        <taxon>Sphingobacteriaceae</taxon>
        <taxon>Pedobacter</taxon>
    </lineage>
</organism>
<dbReference type="Pfam" id="PF13439">
    <property type="entry name" value="Glyco_transf_4"/>
    <property type="match status" value="1"/>
</dbReference>
<name>A0ABU8NTS2_9SPHI</name>